<dbReference type="PANTHER" id="PTHR11731">
    <property type="entry name" value="PROTEASE FAMILY S9B,C DIPEPTIDYL-PEPTIDASE IV-RELATED"/>
    <property type="match status" value="1"/>
</dbReference>
<evidence type="ECO:0000313" key="4">
    <source>
        <dbReference type="EMBL" id="RRJ89510.1"/>
    </source>
</evidence>
<reference evidence="4 5" key="1">
    <citation type="submission" date="2018-11" db="EMBL/GenBank/DDBJ databases">
        <title>Flavobacterium sp. nov., YIM 102600 draft genome.</title>
        <authorList>
            <person name="Li G."/>
            <person name="Jiang Y."/>
        </authorList>
    </citation>
    <scope>NUCLEOTIDE SEQUENCE [LARGE SCALE GENOMIC DNA]</scope>
    <source>
        <strain evidence="4 5">YIM 102600</strain>
    </source>
</reference>
<dbReference type="GO" id="GO:0008236">
    <property type="term" value="F:serine-type peptidase activity"/>
    <property type="evidence" value="ECO:0007669"/>
    <property type="project" value="InterPro"/>
</dbReference>
<feature type="domain" description="Peptidase S9 prolyl oligopeptidase catalytic" evidence="2">
    <location>
        <begin position="531"/>
        <end position="724"/>
    </location>
</feature>
<gene>
    <name evidence="4" type="ORF">EG849_12935</name>
</gene>
<dbReference type="PANTHER" id="PTHR11731:SF193">
    <property type="entry name" value="DIPEPTIDYL PEPTIDASE 9"/>
    <property type="match status" value="1"/>
</dbReference>
<dbReference type="SUPFAM" id="SSF53474">
    <property type="entry name" value="alpha/beta-Hydrolases"/>
    <property type="match status" value="1"/>
</dbReference>
<dbReference type="InterPro" id="IPR050278">
    <property type="entry name" value="Serine_Prot_S9B/DPPIV"/>
</dbReference>
<dbReference type="EMBL" id="RQVR01000016">
    <property type="protein sequence ID" value="RRJ89510.1"/>
    <property type="molecule type" value="Genomic_DNA"/>
</dbReference>
<organism evidence="4 5">
    <name type="scientific">Flavobacterium macacae</name>
    <dbReference type="NCBI Taxonomy" id="2488993"/>
    <lineage>
        <taxon>Bacteria</taxon>
        <taxon>Pseudomonadati</taxon>
        <taxon>Bacteroidota</taxon>
        <taxon>Flavobacteriia</taxon>
        <taxon>Flavobacteriales</taxon>
        <taxon>Flavobacteriaceae</taxon>
        <taxon>Flavobacterium</taxon>
    </lineage>
</organism>
<feature type="signal peptide" evidence="1">
    <location>
        <begin position="1"/>
        <end position="19"/>
    </location>
</feature>
<name>A0A3P3W3H5_9FLAO</name>
<dbReference type="Proteomes" id="UP000271937">
    <property type="component" value="Unassembled WGS sequence"/>
</dbReference>
<feature type="chain" id="PRO_5018211200" evidence="1">
    <location>
        <begin position="20"/>
        <end position="725"/>
    </location>
</feature>
<dbReference type="Pfam" id="PF00930">
    <property type="entry name" value="DPPIV_N"/>
    <property type="match status" value="1"/>
</dbReference>
<dbReference type="RefSeq" id="WP_125013515.1">
    <property type="nucleotide sequence ID" value="NZ_RQVR01000016.1"/>
</dbReference>
<dbReference type="Gene3D" id="2.140.10.30">
    <property type="entry name" value="Dipeptidylpeptidase IV, N-terminal domain"/>
    <property type="match status" value="1"/>
</dbReference>
<dbReference type="Pfam" id="PF00326">
    <property type="entry name" value="Peptidase_S9"/>
    <property type="match status" value="1"/>
</dbReference>
<evidence type="ECO:0000313" key="5">
    <source>
        <dbReference type="Proteomes" id="UP000271937"/>
    </source>
</evidence>
<dbReference type="GO" id="GO:0006508">
    <property type="term" value="P:proteolysis"/>
    <property type="evidence" value="ECO:0007669"/>
    <property type="project" value="InterPro"/>
</dbReference>
<dbReference type="AlphaFoldDB" id="A0A3P3W3H5"/>
<evidence type="ECO:0000259" key="2">
    <source>
        <dbReference type="Pfam" id="PF00326"/>
    </source>
</evidence>
<keyword evidence="1" id="KW-0732">Signal</keyword>
<evidence type="ECO:0000256" key="1">
    <source>
        <dbReference type="SAM" id="SignalP"/>
    </source>
</evidence>
<dbReference type="OrthoDB" id="9812921at2"/>
<accession>A0A3P3W3H5</accession>
<comment type="caution">
    <text evidence="4">The sequence shown here is derived from an EMBL/GenBank/DDBJ whole genome shotgun (WGS) entry which is preliminary data.</text>
</comment>
<dbReference type="SUPFAM" id="SSF82171">
    <property type="entry name" value="DPP6 N-terminal domain-like"/>
    <property type="match status" value="1"/>
</dbReference>
<evidence type="ECO:0000259" key="3">
    <source>
        <dbReference type="Pfam" id="PF00930"/>
    </source>
</evidence>
<proteinExistence type="predicted"/>
<sequence length="725" mass="81878">MKKITFLSVFLLVGITAFAQKNLTIEEATFGQYRNFAVENIVAPQWRKDTKTVTYLDNSYSRLLSKSEEGNWAETTILTKDELQNALKSKFSSDEFQLRMFPYSYAWIDKNTLEFEVAGKNSKYLIQFDVAKKEVKNVFAFSSEGRNQTISADGKNTAWLDDNNIKITTASGTTAVTSDENKGIVNGSENTHRQEFGIKKGMWWSPKSDKLAFYKKNETMVADYPLVDFGARIAQTKNTKYPMAGEKSEEVTLVIYDVNSKKSLTLQTGEPKEQFLTSITWEPSGKFVYVGVLSRGQDHLKLNKYDALTGAFVKTLFEEKATTYVEPLHDLTFLPNSNSEFLYRTEKDGFEQLYVYNTDGKLVKKLGFKDVVVTDLLDFDSEGKNVFYIGTTNNGLDRHFFKVELKSGKTTQLTSVSGMHSGSISSDGTLLFDQYSNVTTPNEINIINLKSKKTTNLVKASNPYVGKTNLPKMELVTITSADGKTPLNGRLIYPANFDASKKYPVMVYVYGGPHAQLVTNKFLGGATLFDYYMAQNEYVVFTVDNRGSDARGKDFEHVIHKNLGVNEMADQMKGIEFLKSKSFVDQTKIGVYGWSFGGFMTTSLMLNHNDTFKVGVAGGPVIDWSYYEVMYGERYMDMPQENQAGYDNNNLTKKANQLKGRLFMIHGAQDPVVVQQHSMAFIEACIKAGKQVDYFLYPTHEHNVSGKDRVHLNQKIADYFEVHLK</sequence>
<feature type="domain" description="Dipeptidylpeptidase IV N-terminal" evidence="3">
    <location>
        <begin position="125"/>
        <end position="441"/>
    </location>
</feature>
<dbReference type="InterPro" id="IPR002469">
    <property type="entry name" value="Peptidase_S9B_N"/>
</dbReference>
<dbReference type="InterPro" id="IPR029058">
    <property type="entry name" value="AB_hydrolase_fold"/>
</dbReference>
<dbReference type="Gene3D" id="3.40.50.1820">
    <property type="entry name" value="alpha/beta hydrolase"/>
    <property type="match status" value="1"/>
</dbReference>
<dbReference type="InterPro" id="IPR001375">
    <property type="entry name" value="Peptidase_S9_cat"/>
</dbReference>
<dbReference type="GO" id="GO:0008239">
    <property type="term" value="F:dipeptidyl-peptidase activity"/>
    <property type="evidence" value="ECO:0007669"/>
    <property type="project" value="TreeGrafter"/>
</dbReference>
<protein>
    <submittedName>
        <fullName evidence="4">S9 family peptidase</fullName>
    </submittedName>
</protein>
<keyword evidence="5" id="KW-1185">Reference proteome</keyword>